<reference evidence="5 6" key="1">
    <citation type="journal article" date="2016" name="Int. J. Syst. Evol. Microbiol.">
        <title>Nocardioides albidus sp. nov., an actinobacterium isolated from garden soil.</title>
        <authorList>
            <person name="Singh H."/>
            <person name="Du J."/>
            <person name="Trinh H."/>
            <person name="Won K."/>
            <person name="Yang J.E."/>
            <person name="Yin C."/>
            <person name="Kook M."/>
            <person name="Yi T.H."/>
        </authorList>
    </citation>
    <scope>NUCLEOTIDE SEQUENCE [LARGE SCALE GENOMIC DNA]</scope>
    <source>
        <strain evidence="5 6">CCTCC AB 2015297</strain>
    </source>
</reference>
<dbReference type="FunFam" id="3.40.605.10:FF:000012">
    <property type="entry name" value="NAD-dependent succinate-semialdehyde dehydrogenase"/>
    <property type="match status" value="1"/>
</dbReference>
<dbReference type="PANTHER" id="PTHR43217">
    <property type="entry name" value="SUCCINATE SEMIALDEHYDE DEHYDROGENASE [NAD(P)+] SAD"/>
    <property type="match status" value="1"/>
</dbReference>
<dbReference type="InterPro" id="IPR016160">
    <property type="entry name" value="Ald_DH_CS_CYS"/>
</dbReference>
<comment type="similarity">
    <text evidence="1">Belongs to the aldehyde dehydrogenase family.</text>
</comment>
<evidence type="ECO:0000256" key="2">
    <source>
        <dbReference type="ARBA" id="ARBA00022857"/>
    </source>
</evidence>
<keyword evidence="2" id="KW-0521">NADP</keyword>
<dbReference type="SUPFAM" id="SSF53720">
    <property type="entry name" value="ALDH-like"/>
    <property type="match status" value="1"/>
</dbReference>
<dbReference type="Gene3D" id="3.40.605.10">
    <property type="entry name" value="Aldehyde Dehydrogenase, Chain A, domain 1"/>
    <property type="match status" value="1"/>
</dbReference>
<sequence>MSEQRYAVVDPATGEEVRAYPTATDDEVMVAVANAAEAYETWARDAAVSDRAKCTQRAAELHAERRDELAAIISREMGKPLDQALMEVDFSASIFAYYAANAEAFLADEEIPVQWGGGSALIQRQPLGVLLGIMPWNFPVYQVARFAAPNLVAGNTIVLKHAPQCPESAAALAALFADAGFPAGAYNNIYATNAQIEAVIADRRVQGVSLTGSERAGAAVAEIAGRHLKKVVLELGGSDPFIVLSSDDLDATVEAAVIARVGNAGQACNAGKRMIVHEDLYDEFVAKFSARMTAIPAAPLSSLAAAERLEQQVSQAVADGATLAGAEEQGGAWFAPGVLTGVEGSNIARDELFGPVAMVFKVHDEAEAIRVANDTDYGLGSYIFTTDPEQARRVASRLETGMVFINGVNAMGPEMPFGGVKRSGFGRELGRLGIEEFLNKKMVRIVR</sequence>
<dbReference type="Gene3D" id="3.40.309.10">
    <property type="entry name" value="Aldehyde Dehydrogenase, Chain A, domain 2"/>
    <property type="match status" value="1"/>
</dbReference>
<evidence type="ECO:0000256" key="3">
    <source>
        <dbReference type="ARBA" id="ARBA00023002"/>
    </source>
</evidence>
<dbReference type="Pfam" id="PF00171">
    <property type="entry name" value="Aldedh"/>
    <property type="match status" value="1"/>
</dbReference>
<dbReference type="InterPro" id="IPR016163">
    <property type="entry name" value="Ald_DH_C"/>
</dbReference>
<proteinExistence type="inferred from homology"/>
<organism evidence="5 6">
    <name type="scientific">Nocardioides albidus</name>
    <dbReference type="NCBI Taxonomy" id="1517589"/>
    <lineage>
        <taxon>Bacteria</taxon>
        <taxon>Bacillati</taxon>
        <taxon>Actinomycetota</taxon>
        <taxon>Actinomycetes</taxon>
        <taxon>Propionibacteriales</taxon>
        <taxon>Nocardioidaceae</taxon>
        <taxon>Nocardioides</taxon>
    </lineage>
</organism>
<dbReference type="InterPro" id="IPR016162">
    <property type="entry name" value="Ald_DH_N"/>
</dbReference>
<keyword evidence="6" id="KW-1185">Reference proteome</keyword>
<dbReference type="InterPro" id="IPR015590">
    <property type="entry name" value="Aldehyde_DH_dom"/>
</dbReference>
<comment type="caution">
    <text evidence="5">The sequence shown here is derived from an EMBL/GenBank/DDBJ whole genome shotgun (WGS) entry which is preliminary data.</text>
</comment>
<dbReference type="OrthoDB" id="6882680at2"/>
<dbReference type="InterPro" id="IPR016161">
    <property type="entry name" value="Ald_DH/histidinol_DH"/>
</dbReference>
<name>A0A5C4W148_9ACTN</name>
<evidence type="ECO:0000256" key="1">
    <source>
        <dbReference type="ARBA" id="ARBA00009986"/>
    </source>
</evidence>
<dbReference type="InterPro" id="IPR047110">
    <property type="entry name" value="GABD/Sad-like"/>
</dbReference>
<accession>A0A5C4W148</accession>
<dbReference type="PANTHER" id="PTHR43217:SF2">
    <property type="entry name" value="SUCCINATE-SEMIALDEHYDE DEHYDROGENASE [NADP(+)]"/>
    <property type="match status" value="1"/>
</dbReference>
<dbReference type="Proteomes" id="UP000313231">
    <property type="component" value="Unassembled WGS sequence"/>
</dbReference>
<feature type="domain" description="Aldehyde dehydrogenase" evidence="4">
    <location>
        <begin position="4"/>
        <end position="443"/>
    </location>
</feature>
<dbReference type="RefSeq" id="WP_139622351.1">
    <property type="nucleotide sequence ID" value="NZ_VDMP01000021.1"/>
</dbReference>
<dbReference type="AlphaFoldDB" id="A0A5C4W148"/>
<protein>
    <submittedName>
        <fullName evidence="5">Aldehyde dehydrogenase family protein</fullName>
    </submittedName>
</protein>
<dbReference type="PROSITE" id="PS00070">
    <property type="entry name" value="ALDEHYDE_DEHYDR_CYS"/>
    <property type="match status" value="1"/>
</dbReference>
<dbReference type="GO" id="GO:0004777">
    <property type="term" value="F:succinate-semialdehyde dehydrogenase (NAD+) activity"/>
    <property type="evidence" value="ECO:0007669"/>
    <property type="project" value="TreeGrafter"/>
</dbReference>
<evidence type="ECO:0000313" key="5">
    <source>
        <dbReference type="EMBL" id="TNM41911.1"/>
    </source>
</evidence>
<dbReference type="EMBL" id="VDMP01000021">
    <property type="protein sequence ID" value="TNM41911.1"/>
    <property type="molecule type" value="Genomic_DNA"/>
</dbReference>
<evidence type="ECO:0000313" key="6">
    <source>
        <dbReference type="Proteomes" id="UP000313231"/>
    </source>
</evidence>
<gene>
    <name evidence="5" type="ORF">FHP29_08025</name>
</gene>
<keyword evidence="3" id="KW-0560">Oxidoreductase</keyword>
<evidence type="ECO:0000259" key="4">
    <source>
        <dbReference type="Pfam" id="PF00171"/>
    </source>
</evidence>